<evidence type="ECO:0000313" key="4">
    <source>
        <dbReference type="Proteomes" id="UP001241988"/>
    </source>
</evidence>
<dbReference type="EMBL" id="JAUSWB010000004">
    <property type="protein sequence ID" value="MDQ0428817.1"/>
    <property type="molecule type" value="Genomic_DNA"/>
</dbReference>
<evidence type="ECO:0000256" key="1">
    <source>
        <dbReference type="SAM" id="Phobius"/>
    </source>
</evidence>
<organism evidence="3 4">
    <name type="scientific">Planomicrobium stackebrandtii</name>
    <dbReference type="NCBI Taxonomy" id="253160"/>
    <lineage>
        <taxon>Bacteria</taxon>
        <taxon>Bacillati</taxon>
        <taxon>Bacillota</taxon>
        <taxon>Bacilli</taxon>
        <taxon>Bacillales</taxon>
        <taxon>Caryophanaceae</taxon>
        <taxon>Planomicrobium</taxon>
    </lineage>
</organism>
<evidence type="ECO:0000259" key="2">
    <source>
        <dbReference type="Pfam" id="PF07331"/>
    </source>
</evidence>
<feature type="domain" description="DUF1468" evidence="2">
    <location>
        <begin position="9"/>
        <end position="144"/>
    </location>
</feature>
<dbReference type="RefSeq" id="WP_308786972.1">
    <property type="nucleotide sequence ID" value="NZ_JAUSWB010000004.1"/>
</dbReference>
<sequence>MNKNFDRYAGVLFLAVAAFFIIESQKINTASYGSSVGPNIFPLGIGILLGILSLRLIYETFNYQKDEMEKEKLNYKRFGIILGSAVLYCLFLEDVGYAITTFLFLVIGFQAMKRGKLLASIAISASFSLGVFYIFDKLLNVPLPSSSSWLGIL</sequence>
<accession>A0ABU0GTZ0</accession>
<evidence type="ECO:0000313" key="3">
    <source>
        <dbReference type="EMBL" id="MDQ0428817.1"/>
    </source>
</evidence>
<dbReference type="InterPro" id="IPR009936">
    <property type="entry name" value="DUF1468"/>
</dbReference>
<feature type="transmembrane region" description="Helical" evidence="1">
    <location>
        <begin position="78"/>
        <end position="111"/>
    </location>
</feature>
<feature type="transmembrane region" description="Helical" evidence="1">
    <location>
        <begin position="40"/>
        <end position="58"/>
    </location>
</feature>
<protein>
    <submittedName>
        <fullName evidence="3">Tricarboxylic transport membrane protein</fullName>
    </submittedName>
</protein>
<keyword evidence="1" id="KW-0472">Membrane</keyword>
<gene>
    <name evidence="3" type="ORF">QOZ98_001644</name>
</gene>
<keyword evidence="4" id="KW-1185">Reference proteome</keyword>
<dbReference type="Proteomes" id="UP001241988">
    <property type="component" value="Unassembled WGS sequence"/>
</dbReference>
<feature type="transmembrane region" description="Helical" evidence="1">
    <location>
        <begin position="117"/>
        <end position="135"/>
    </location>
</feature>
<keyword evidence="1" id="KW-0812">Transmembrane</keyword>
<proteinExistence type="predicted"/>
<comment type="caution">
    <text evidence="3">The sequence shown here is derived from an EMBL/GenBank/DDBJ whole genome shotgun (WGS) entry which is preliminary data.</text>
</comment>
<name>A0ABU0GTZ0_9BACL</name>
<reference evidence="3 4" key="1">
    <citation type="submission" date="2023-07" db="EMBL/GenBank/DDBJ databases">
        <title>Genomic Encyclopedia of Type Strains, Phase IV (KMG-IV): sequencing the most valuable type-strain genomes for metagenomic binning, comparative biology and taxonomic classification.</title>
        <authorList>
            <person name="Goeker M."/>
        </authorList>
    </citation>
    <scope>NUCLEOTIDE SEQUENCE [LARGE SCALE GENOMIC DNA]</scope>
    <source>
        <strain evidence="3 4">DSM 16419</strain>
    </source>
</reference>
<dbReference type="Pfam" id="PF07331">
    <property type="entry name" value="TctB"/>
    <property type="match status" value="1"/>
</dbReference>
<keyword evidence="1" id="KW-1133">Transmembrane helix</keyword>